<name>A0A0G3H0A3_9CORY</name>
<dbReference type="PANTHER" id="PTHR30055:SF234">
    <property type="entry name" value="HTH-TYPE TRANSCRIPTIONAL REGULATOR BETI"/>
    <property type="match status" value="1"/>
</dbReference>
<dbReference type="Gene3D" id="1.10.10.60">
    <property type="entry name" value="Homeodomain-like"/>
    <property type="match status" value="1"/>
</dbReference>
<dbReference type="STRING" id="571915.CMUST_12670"/>
<dbReference type="AlphaFoldDB" id="A0A0G3H0A3"/>
<keyword evidence="3" id="KW-0804">Transcription</keyword>
<evidence type="ECO:0000256" key="4">
    <source>
        <dbReference type="PROSITE-ProRule" id="PRU00335"/>
    </source>
</evidence>
<dbReference type="PROSITE" id="PS50977">
    <property type="entry name" value="HTH_TETR_2"/>
    <property type="match status" value="1"/>
</dbReference>
<dbReference type="InterPro" id="IPR001647">
    <property type="entry name" value="HTH_TetR"/>
</dbReference>
<dbReference type="PATRIC" id="fig|571915.4.peg.2721"/>
<dbReference type="PANTHER" id="PTHR30055">
    <property type="entry name" value="HTH-TYPE TRANSCRIPTIONAL REGULATOR RUTR"/>
    <property type="match status" value="1"/>
</dbReference>
<keyword evidence="7" id="KW-1185">Reference proteome</keyword>
<proteinExistence type="predicted"/>
<gene>
    <name evidence="6" type="ORF">CMUST_12670</name>
</gene>
<dbReference type="KEGG" id="cmv:CMUST_12670"/>
<organism evidence="6 7">
    <name type="scientific">Corynebacterium mustelae</name>
    <dbReference type="NCBI Taxonomy" id="571915"/>
    <lineage>
        <taxon>Bacteria</taxon>
        <taxon>Bacillati</taxon>
        <taxon>Actinomycetota</taxon>
        <taxon>Actinomycetes</taxon>
        <taxon>Mycobacteriales</taxon>
        <taxon>Corynebacteriaceae</taxon>
        <taxon>Corynebacterium</taxon>
    </lineage>
</organism>
<evidence type="ECO:0000256" key="1">
    <source>
        <dbReference type="ARBA" id="ARBA00023015"/>
    </source>
</evidence>
<protein>
    <submittedName>
        <fullName evidence="6">Transcriptional regulator, TetR family</fullName>
    </submittedName>
</protein>
<dbReference type="InterPro" id="IPR041347">
    <property type="entry name" value="MftR_C"/>
</dbReference>
<dbReference type="Pfam" id="PF00440">
    <property type="entry name" value="TetR_N"/>
    <property type="match status" value="1"/>
</dbReference>
<dbReference type="PRINTS" id="PR00455">
    <property type="entry name" value="HTHTETR"/>
</dbReference>
<dbReference type="EMBL" id="CP011542">
    <property type="protein sequence ID" value="AKK06839.1"/>
    <property type="molecule type" value="Genomic_DNA"/>
</dbReference>
<evidence type="ECO:0000313" key="6">
    <source>
        <dbReference type="EMBL" id="AKK06839.1"/>
    </source>
</evidence>
<dbReference type="GO" id="GO:0003700">
    <property type="term" value="F:DNA-binding transcription factor activity"/>
    <property type="evidence" value="ECO:0007669"/>
    <property type="project" value="TreeGrafter"/>
</dbReference>
<dbReference type="SUPFAM" id="SSF46689">
    <property type="entry name" value="Homeodomain-like"/>
    <property type="match status" value="1"/>
</dbReference>
<accession>A0A0G3H0A3</accession>
<keyword evidence="2 4" id="KW-0238">DNA-binding</keyword>
<dbReference type="Gene3D" id="1.10.357.10">
    <property type="entry name" value="Tetracycline Repressor, domain 2"/>
    <property type="match status" value="1"/>
</dbReference>
<sequence length="189" mass="20645">MLVTNIFVMGRWERTHEALRKAALDLFTEYGYEATGTAQVAEHVGVSEMTLFRHFPTKESLIVADSFDPFMAEAVRVRPVGEPPMQALTEGVRAAWVELPEEAVAFLRRRLKIIAQTPALTGAIERSNGKTVMELANALVDRGVDDVWARIASSAVIAGLSTALLIWANTERCTLSEALESACDLLGGN</sequence>
<dbReference type="Pfam" id="PF17754">
    <property type="entry name" value="TetR_C_14"/>
    <property type="match status" value="1"/>
</dbReference>
<reference evidence="7" key="2">
    <citation type="submission" date="2015-05" db="EMBL/GenBank/DDBJ databases">
        <title>Complete genome sequence of Corynebacterium mustelae DSM 45274, isolated from various tissues of a male ferret with lethal sepsis.</title>
        <authorList>
            <person name="Ruckert C."/>
            <person name="Albersmeier A."/>
            <person name="Winkler A."/>
            <person name="Tauch A."/>
        </authorList>
    </citation>
    <scope>NUCLEOTIDE SEQUENCE [LARGE SCALE GENOMIC DNA]</scope>
    <source>
        <strain evidence="7">DSM 45274</strain>
    </source>
</reference>
<evidence type="ECO:0000256" key="3">
    <source>
        <dbReference type="ARBA" id="ARBA00023163"/>
    </source>
</evidence>
<evidence type="ECO:0000256" key="2">
    <source>
        <dbReference type="ARBA" id="ARBA00023125"/>
    </source>
</evidence>
<dbReference type="GO" id="GO:0000976">
    <property type="term" value="F:transcription cis-regulatory region binding"/>
    <property type="evidence" value="ECO:0007669"/>
    <property type="project" value="TreeGrafter"/>
</dbReference>
<dbReference type="InterPro" id="IPR050109">
    <property type="entry name" value="HTH-type_TetR-like_transc_reg"/>
</dbReference>
<evidence type="ECO:0000313" key="7">
    <source>
        <dbReference type="Proteomes" id="UP000035199"/>
    </source>
</evidence>
<evidence type="ECO:0000259" key="5">
    <source>
        <dbReference type="PROSITE" id="PS50977"/>
    </source>
</evidence>
<keyword evidence="1" id="KW-0805">Transcription regulation</keyword>
<feature type="domain" description="HTH tetR-type" evidence="5">
    <location>
        <begin position="13"/>
        <end position="73"/>
    </location>
</feature>
<feature type="DNA-binding region" description="H-T-H motif" evidence="4">
    <location>
        <begin position="36"/>
        <end position="55"/>
    </location>
</feature>
<dbReference type="Proteomes" id="UP000035199">
    <property type="component" value="Chromosome"/>
</dbReference>
<dbReference type="InterPro" id="IPR009057">
    <property type="entry name" value="Homeodomain-like_sf"/>
</dbReference>
<reference evidence="6 7" key="1">
    <citation type="journal article" date="2015" name="Genome Announc.">
        <title>Complete Genome Sequence of the Type Strain Corynebacterium mustelae DSM 45274, Isolated from Various Tissues of a Male Ferret with Lethal Sepsis.</title>
        <authorList>
            <person name="Ruckert C."/>
            <person name="Eimer J."/>
            <person name="Winkler A."/>
            <person name="Tauch A."/>
        </authorList>
    </citation>
    <scope>NUCLEOTIDE SEQUENCE [LARGE SCALE GENOMIC DNA]</scope>
    <source>
        <strain evidence="6 7">DSM 45274</strain>
    </source>
</reference>